<keyword evidence="5" id="KW-1185">Reference proteome</keyword>
<accession>A0A9W6L045</accession>
<name>A0A9W6L045_9PSEU</name>
<gene>
    <name evidence="4" type="ORF">GCM10017577_09690</name>
</gene>
<dbReference type="Proteomes" id="UP001143463">
    <property type="component" value="Unassembled WGS sequence"/>
</dbReference>
<reference evidence="4" key="1">
    <citation type="journal article" date="2014" name="Int. J. Syst. Evol. Microbiol.">
        <title>Complete genome sequence of Corynebacterium casei LMG S-19264T (=DSM 44701T), isolated from a smear-ripened cheese.</title>
        <authorList>
            <consortium name="US DOE Joint Genome Institute (JGI-PGF)"/>
            <person name="Walter F."/>
            <person name="Albersmeier A."/>
            <person name="Kalinowski J."/>
            <person name="Ruckert C."/>
        </authorList>
    </citation>
    <scope>NUCLEOTIDE SEQUENCE</scope>
    <source>
        <strain evidence="4">VKM Ac-1069</strain>
    </source>
</reference>
<dbReference type="InterPro" id="IPR001647">
    <property type="entry name" value="HTH_TetR"/>
</dbReference>
<dbReference type="InterPro" id="IPR050109">
    <property type="entry name" value="HTH-type_TetR-like_transc_reg"/>
</dbReference>
<feature type="domain" description="HTH tetR-type" evidence="3">
    <location>
        <begin position="12"/>
        <end position="72"/>
    </location>
</feature>
<protein>
    <submittedName>
        <fullName evidence="4">TetR family transcriptional regulator</fullName>
    </submittedName>
</protein>
<sequence>MTTEQAVESKSTHTRRRILDAAASLLARRGYAGTRLSDVAEIAGIRAPAIYYYFDSREDLVEEVVTTGMVRNLEHVRAALADLPAESSALDRICRAVEAHLQVVLRTSDYTIAAVRSTSQLPPDLRERQIREQQRYAEIWRELIDAGRVAGEIHPGLDPRAARMLILGALNWACEWWSPGRGSLRSVVFTAQALVRRGLAPPATVDQRPA</sequence>
<dbReference type="GO" id="GO:0003700">
    <property type="term" value="F:DNA-binding transcription factor activity"/>
    <property type="evidence" value="ECO:0007669"/>
    <property type="project" value="TreeGrafter"/>
</dbReference>
<comment type="caution">
    <text evidence="4">The sequence shown here is derived from an EMBL/GenBank/DDBJ whole genome shotgun (WGS) entry which is preliminary data.</text>
</comment>
<evidence type="ECO:0000256" key="2">
    <source>
        <dbReference type="PROSITE-ProRule" id="PRU00335"/>
    </source>
</evidence>
<dbReference type="GO" id="GO:0000976">
    <property type="term" value="F:transcription cis-regulatory region binding"/>
    <property type="evidence" value="ECO:0007669"/>
    <property type="project" value="TreeGrafter"/>
</dbReference>
<evidence type="ECO:0000256" key="1">
    <source>
        <dbReference type="ARBA" id="ARBA00023125"/>
    </source>
</evidence>
<dbReference type="InterPro" id="IPR041490">
    <property type="entry name" value="KstR2_TetR_C"/>
</dbReference>
<dbReference type="PRINTS" id="PR00455">
    <property type="entry name" value="HTHTETR"/>
</dbReference>
<proteinExistence type="predicted"/>
<dbReference type="Pfam" id="PF00440">
    <property type="entry name" value="TetR_N"/>
    <property type="match status" value="1"/>
</dbReference>
<dbReference type="RefSeq" id="WP_037043718.1">
    <property type="nucleotide sequence ID" value="NZ_BAAAUZ010000011.1"/>
</dbReference>
<dbReference type="InterPro" id="IPR036271">
    <property type="entry name" value="Tet_transcr_reg_TetR-rel_C_sf"/>
</dbReference>
<dbReference type="SUPFAM" id="SSF46689">
    <property type="entry name" value="Homeodomain-like"/>
    <property type="match status" value="1"/>
</dbReference>
<dbReference type="InterPro" id="IPR009057">
    <property type="entry name" value="Homeodomain-like_sf"/>
</dbReference>
<dbReference type="AlphaFoldDB" id="A0A9W6L045"/>
<dbReference type="PROSITE" id="PS50977">
    <property type="entry name" value="HTH_TETR_2"/>
    <property type="match status" value="1"/>
</dbReference>
<evidence type="ECO:0000313" key="5">
    <source>
        <dbReference type="Proteomes" id="UP001143463"/>
    </source>
</evidence>
<organism evidence="4 5">
    <name type="scientific">Pseudonocardia halophobica</name>
    <dbReference type="NCBI Taxonomy" id="29401"/>
    <lineage>
        <taxon>Bacteria</taxon>
        <taxon>Bacillati</taxon>
        <taxon>Actinomycetota</taxon>
        <taxon>Actinomycetes</taxon>
        <taxon>Pseudonocardiales</taxon>
        <taxon>Pseudonocardiaceae</taxon>
        <taxon>Pseudonocardia</taxon>
    </lineage>
</organism>
<dbReference type="EMBL" id="BSFQ01000003">
    <property type="protein sequence ID" value="GLL09829.1"/>
    <property type="molecule type" value="Genomic_DNA"/>
</dbReference>
<dbReference type="Gene3D" id="1.10.10.60">
    <property type="entry name" value="Homeodomain-like"/>
    <property type="match status" value="1"/>
</dbReference>
<dbReference type="Pfam" id="PF17932">
    <property type="entry name" value="TetR_C_24"/>
    <property type="match status" value="1"/>
</dbReference>
<dbReference type="PANTHER" id="PTHR30055:SF146">
    <property type="entry name" value="HTH-TYPE TRANSCRIPTIONAL DUAL REGULATOR CECR"/>
    <property type="match status" value="1"/>
</dbReference>
<dbReference type="PANTHER" id="PTHR30055">
    <property type="entry name" value="HTH-TYPE TRANSCRIPTIONAL REGULATOR RUTR"/>
    <property type="match status" value="1"/>
</dbReference>
<dbReference type="SUPFAM" id="SSF48498">
    <property type="entry name" value="Tetracyclin repressor-like, C-terminal domain"/>
    <property type="match status" value="1"/>
</dbReference>
<feature type="DNA-binding region" description="H-T-H motif" evidence="2">
    <location>
        <begin position="35"/>
        <end position="54"/>
    </location>
</feature>
<reference evidence="4" key="2">
    <citation type="submission" date="2023-01" db="EMBL/GenBank/DDBJ databases">
        <authorList>
            <person name="Sun Q."/>
            <person name="Evtushenko L."/>
        </authorList>
    </citation>
    <scope>NUCLEOTIDE SEQUENCE</scope>
    <source>
        <strain evidence="4">VKM Ac-1069</strain>
    </source>
</reference>
<evidence type="ECO:0000259" key="3">
    <source>
        <dbReference type="PROSITE" id="PS50977"/>
    </source>
</evidence>
<keyword evidence="1 2" id="KW-0238">DNA-binding</keyword>
<dbReference type="Gene3D" id="1.10.357.10">
    <property type="entry name" value="Tetracycline Repressor, domain 2"/>
    <property type="match status" value="1"/>
</dbReference>
<evidence type="ECO:0000313" key="4">
    <source>
        <dbReference type="EMBL" id="GLL09829.1"/>
    </source>
</evidence>